<keyword evidence="2" id="KW-1185">Reference proteome</keyword>
<organism evidence="1 2">
    <name type="scientific">Naganishia onofrii</name>
    <dbReference type="NCBI Taxonomy" id="1851511"/>
    <lineage>
        <taxon>Eukaryota</taxon>
        <taxon>Fungi</taxon>
        <taxon>Dikarya</taxon>
        <taxon>Basidiomycota</taxon>
        <taxon>Agaricomycotina</taxon>
        <taxon>Tremellomycetes</taxon>
        <taxon>Filobasidiales</taxon>
        <taxon>Filobasidiaceae</taxon>
        <taxon>Naganishia</taxon>
    </lineage>
</organism>
<accession>A0ACC2XHN0</accession>
<dbReference type="Proteomes" id="UP001234202">
    <property type="component" value="Unassembled WGS sequence"/>
</dbReference>
<reference evidence="1" key="1">
    <citation type="submission" date="2023-04" db="EMBL/GenBank/DDBJ databases">
        <title>Draft Genome sequencing of Naganishia species isolated from polar environments using Oxford Nanopore Technology.</title>
        <authorList>
            <person name="Leo P."/>
            <person name="Venkateswaran K."/>
        </authorList>
    </citation>
    <scope>NUCLEOTIDE SEQUENCE</scope>
    <source>
        <strain evidence="1">DBVPG 5303</strain>
    </source>
</reference>
<protein>
    <submittedName>
        <fullName evidence="1">NRPS-like protein biosynthetic cluster</fullName>
    </submittedName>
</protein>
<dbReference type="EMBL" id="JASBWV010000012">
    <property type="protein sequence ID" value="KAJ9123457.1"/>
    <property type="molecule type" value="Genomic_DNA"/>
</dbReference>
<sequence>MPIAISQDQPGNQFHFSSITEMVEVRAQETPDFPIIAVPDRNFQFHRYTYRDIDNGANRLAHHYTSLGVKPRSRGDAKSSIVTAMLAPSSIDYAINELAFAKMGHTTLFLSTNNSVPALTHLLKATGTTTLVAHPSLLTNAKDAIAELAQDAANHSCQLIDIADKALWDNDQSVKPYPRALTPEQEGPLPVFIVHSSGSTGFPKPIILSHKASAYNFSGTGFGLQAFTTLPLYHNHGHSCFYRAIHGRKLLSLFPSELPLTTANITAALENADHTEGFYVVPYVLKLLGESEAGIRLLQAFKIVTYGGAACPDELGDRLVREHGVKLVGHYGMTEVGQLGTSLRDFETDKDWNYVRFSGPHVSSGVINYLKFEPQADGSFELVTLDGWGGKVRSNRPDNSYSSSDLFVAHPSIEGAYKFVGRIDDTLTLVNGEKCQPTGMELSLKGDSPYISEAVVFGIARPHVGALLLPTDKGAELLKEENGESKFFNAIWPIIEKANVEAPSHGKLLPEMLIVLPVDSKLPRADKASIIRPKVYKMFESEIDNVYARYERGEAYIPGQKVTKQKLADLDLEQYLSKTISRFSKSSSPLEMDTDFFEFGIDSLQAAVIRSTIQKELDLEGKTLSSNIVFENPTVTQLASYLNKVVAGDDSQLSKDESQMAKMQELVAKYSNFAEVPVATGKQTGKKTVVLTGATGSLGAHLLDKLLNQKDVERVICLARAKNDGDALKRVEESLQVRSLPSLSQRGDKAVVAYPSDLSLPDLGLGEQRYEEVRRVVTDIIANAWAVNFTLNVESFENGNIKAIYNLLNLAITSQSGAPANLFFSSSISAVAAHAGPVNAEAVSANPADAQAMGYARSKWVAENLVALAAQTRGIRSESLRIGQMVGDTVHGVWNETEAISLQLKSAQTIGAMPDLDETLSWLPVDLAAKSIMEVIYSPEHQPLWHILNSSTQTSWSTVWKALKAAGIDFEVVSKREWISRLRQSNPDVTINPTYKLVDFFGNKYDHDVVAKRALYSTEQTAKASPTIASAPYVDENIVGKFVEAWRKTGFLL</sequence>
<name>A0ACC2XHN0_9TREE</name>
<gene>
    <name evidence="1" type="ORF">QFC24_003671</name>
</gene>
<evidence type="ECO:0000313" key="2">
    <source>
        <dbReference type="Proteomes" id="UP001234202"/>
    </source>
</evidence>
<comment type="caution">
    <text evidence="1">The sequence shown here is derived from an EMBL/GenBank/DDBJ whole genome shotgun (WGS) entry which is preliminary data.</text>
</comment>
<proteinExistence type="predicted"/>
<evidence type="ECO:0000313" key="1">
    <source>
        <dbReference type="EMBL" id="KAJ9123457.1"/>
    </source>
</evidence>